<dbReference type="Pfam" id="PF03358">
    <property type="entry name" value="FMN_red"/>
    <property type="match status" value="1"/>
</dbReference>
<gene>
    <name evidence="2" type="ORF">CPY51_00115</name>
</gene>
<dbReference type="InterPro" id="IPR050712">
    <property type="entry name" value="NAD(P)H-dep_reductase"/>
</dbReference>
<dbReference type="OrthoDB" id="9812295at2"/>
<dbReference type="InterPro" id="IPR029039">
    <property type="entry name" value="Flavoprotein-like_sf"/>
</dbReference>
<dbReference type="GO" id="GO:0016491">
    <property type="term" value="F:oxidoreductase activity"/>
    <property type="evidence" value="ECO:0007669"/>
    <property type="project" value="InterPro"/>
</dbReference>
<dbReference type="GO" id="GO:0010181">
    <property type="term" value="F:FMN binding"/>
    <property type="evidence" value="ECO:0007669"/>
    <property type="project" value="TreeGrafter"/>
</dbReference>
<name>A0A2W4D385_9HYPH</name>
<dbReference type="AlphaFoldDB" id="A0A2W4D385"/>
<dbReference type="RefSeq" id="WP_111158039.1">
    <property type="nucleotide sequence ID" value="NZ_PCDP01000001.1"/>
</dbReference>
<evidence type="ECO:0000313" key="2">
    <source>
        <dbReference type="EMBL" id="PZM16705.1"/>
    </source>
</evidence>
<proteinExistence type="predicted"/>
<accession>A0A2W4D385</accession>
<dbReference type="GO" id="GO:0005829">
    <property type="term" value="C:cytosol"/>
    <property type="evidence" value="ECO:0007669"/>
    <property type="project" value="TreeGrafter"/>
</dbReference>
<dbReference type="SUPFAM" id="SSF52218">
    <property type="entry name" value="Flavoproteins"/>
    <property type="match status" value="1"/>
</dbReference>
<dbReference type="EMBL" id="PCDP01000001">
    <property type="protein sequence ID" value="PZM16705.1"/>
    <property type="molecule type" value="Genomic_DNA"/>
</dbReference>
<sequence>MKKVAVLVGSLRSDSINRKLAEVLARLAQHRLEFDIVDLSDVPLYNEDLWKNVPEAISELKRRLAEADGVLFVSPEYNRSFTAVLKNAIDWGSRPYGQNVFSGKPGAVVGTSPGAIGSAVGQSQLRTVLAAIHVVTMGQPEVYLSWKDDMFDGDLNVVNESTKAFLDNWAAHFARWIERMAPEA</sequence>
<evidence type="ECO:0000313" key="3">
    <source>
        <dbReference type="Proteomes" id="UP000248925"/>
    </source>
</evidence>
<keyword evidence="3" id="KW-1185">Reference proteome</keyword>
<dbReference type="Proteomes" id="UP000248925">
    <property type="component" value="Unassembled WGS sequence"/>
</dbReference>
<dbReference type="Gene3D" id="3.40.50.360">
    <property type="match status" value="1"/>
</dbReference>
<dbReference type="InterPro" id="IPR005025">
    <property type="entry name" value="FMN_Rdtase-like_dom"/>
</dbReference>
<dbReference type="PANTHER" id="PTHR30543:SF21">
    <property type="entry name" value="NAD(P)H-DEPENDENT FMN REDUCTASE LOT6"/>
    <property type="match status" value="1"/>
</dbReference>
<comment type="caution">
    <text evidence="2">The sequence shown here is derived from an EMBL/GenBank/DDBJ whole genome shotgun (WGS) entry which is preliminary data.</text>
</comment>
<protein>
    <submittedName>
        <fullName evidence="2">NADPH-dependent FMN reductase</fullName>
    </submittedName>
</protein>
<reference evidence="2 3" key="1">
    <citation type="journal article" date="2018" name="Sci. Rep.">
        <title>Rhizobium tumorigenes sp. nov., a novel plant tumorigenic bacterium isolated from cane gall tumors on thornless blackberry.</title>
        <authorList>
            <person name="Kuzmanovi N."/>
            <person name="Smalla K."/>
            <person name="Gronow S."/>
            <person name="PuBawska J."/>
        </authorList>
    </citation>
    <scope>NUCLEOTIDE SEQUENCE [LARGE SCALE GENOMIC DNA]</scope>
    <source>
        <strain evidence="2 3">CCBAU 85046</strain>
    </source>
</reference>
<organism evidence="2 3">
    <name type="scientific">Rhizobium tubonense</name>
    <dbReference type="NCBI Taxonomy" id="484088"/>
    <lineage>
        <taxon>Bacteria</taxon>
        <taxon>Pseudomonadati</taxon>
        <taxon>Pseudomonadota</taxon>
        <taxon>Alphaproteobacteria</taxon>
        <taxon>Hyphomicrobiales</taxon>
        <taxon>Rhizobiaceae</taxon>
        <taxon>Rhizobium/Agrobacterium group</taxon>
        <taxon>Rhizobium</taxon>
    </lineage>
</organism>
<dbReference type="PANTHER" id="PTHR30543">
    <property type="entry name" value="CHROMATE REDUCTASE"/>
    <property type="match status" value="1"/>
</dbReference>
<feature type="domain" description="NADPH-dependent FMN reductase-like" evidence="1">
    <location>
        <begin position="3"/>
        <end position="144"/>
    </location>
</feature>
<evidence type="ECO:0000259" key="1">
    <source>
        <dbReference type="Pfam" id="PF03358"/>
    </source>
</evidence>